<evidence type="ECO:0000313" key="1">
    <source>
        <dbReference type="EMBL" id="CAG9316252.1"/>
    </source>
</evidence>
<keyword evidence="2" id="KW-1185">Reference proteome</keyword>
<organism evidence="1 2">
    <name type="scientific">Blepharisma stoltei</name>
    <dbReference type="NCBI Taxonomy" id="1481888"/>
    <lineage>
        <taxon>Eukaryota</taxon>
        <taxon>Sar</taxon>
        <taxon>Alveolata</taxon>
        <taxon>Ciliophora</taxon>
        <taxon>Postciliodesmatophora</taxon>
        <taxon>Heterotrichea</taxon>
        <taxon>Heterotrichida</taxon>
        <taxon>Blepharismidae</taxon>
        <taxon>Blepharisma</taxon>
    </lineage>
</organism>
<dbReference type="Proteomes" id="UP001162131">
    <property type="component" value="Unassembled WGS sequence"/>
</dbReference>
<dbReference type="AlphaFoldDB" id="A0AAU9ISQ8"/>
<name>A0AAU9ISQ8_9CILI</name>
<dbReference type="EMBL" id="CAJZBQ010000015">
    <property type="protein sequence ID" value="CAG9316252.1"/>
    <property type="molecule type" value="Genomic_DNA"/>
</dbReference>
<sequence>MSYSSLSNYNNLLLTPLKNSIAAQETHPEEDTINSLKIYYALNHQFKVLGRSELTERMIRRITKCDYIPKDFQARPLYINLSGIIDELMLTELEIALWAIYLENLVWKNLDTYTEQLLLFSAYKAKQYFNGNSVEPYLMYLKAKIGNFEENFKSWLIKYEDGFKVNLRMINEKLNMLKIVKDAESDYCSLDYNYYVDVILLKAVPYADRGEQRAILKPVERRKNEELMDKKTKRQTPMKIQTEKINMKKKKIEKDSISSINYTENDPDIAKIEKFCDGLIDYNDLNPDDFK</sequence>
<reference evidence="1" key="1">
    <citation type="submission" date="2021-09" db="EMBL/GenBank/DDBJ databases">
        <authorList>
            <consortium name="AG Swart"/>
            <person name="Singh M."/>
            <person name="Singh A."/>
            <person name="Seah K."/>
            <person name="Emmerich C."/>
        </authorList>
    </citation>
    <scope>NUCLEOTIDE SEQUENCE</scope>
    <source>
        <strain evidence="1">ATCC30299</strain>
    </source>
</reference>
<protein>
    <submittedName>
        <fullName evidence="1">Uncharacterized protein</fullName>
    </submittedName>
</protein>
<accession>A0AAU9ISQ8</accession>
<comment type="caution">
    <text evidence="1">The sequence shown here is derived from an EMBL/GenBank/DDBJ whole genome shotgun (WGS) entry which is preliminary data.</text>
</comment>
<proteinExistence type="predicted"/>
<gene>
    <name evidence="1" type="ORF">BSTOLATCC_MIC15687</name>
</gene>
<evidence type="ECO:0000313" key="2">
    <source>
        <dbReference type="Proteomes" id="UP001162131"/>
    </source>
</evidence>